<evidence type="ECO:0000313" key="1">
    <source>
        <dbReference type="EnsemblPlants" id="KQL07338"/>
    </source>
</evidence>
<dbReference type="Proteomes" id="UP000004995">
    <property type="component" value="Unassembled WGS sequence"/>
</dbReference>
<dbReference type="EMBL" id="AGNK02003334">
    <property type="status" value="NOT_ANNOTATED_CDS"/>
    <property type="molecule type" value="Genomic_DNA"/>
</dbReference>
<proteinExistence type="predicted"/>
<dbReference type="Gramene" id="KQL07338">
    <property type="protein sequence ID" value="KQL07338"/>
    <property type="gene ID" value="SETIT_003705mg"/>
</dbReference>
<sequence>MVLELELLVSCQAQPIEKALPTSTKNNTQVLDFLRVKSSDLGRSDPKPRYLGT</sequence>
<name>K3XP82_SETIT</name>
<reference evidence="1" key="2">
    <citation type="submission" date="2018-08" db="UniProtKB">
        <authorList>
            <consortium name="EnsemblPlants"/>
        </authorList>
    </citation>
    <scope>IDENTIFICATION</scope>
    <source>
        <strain evidence="1">Yugu1</strain>
    </source>
</reference>
<dbReference type="InParanoid" id="K3XP82"/>
<dbReference type="EnsemblPlants" id="KQL07338">
    <property type="protein sequence ID" value="KQL07338"/>
    <property type="gene ID" value="SETIT_003705mg"/>
</dbReference>
<keyword evidence="2" id="KW-1185">Reference proteome</keyword>
<protein>
    <submittedName>
        <fullName evidence="1">Uncharacterized protein</fullName>
    </submittedName>
</protein>
<evidence type="ECO:0000313" key="2">
    <source>
        <dbReference type="Proteomes" id="UP000004995"/>
    </source>
</evidence>
<organism evidence="1 2">
    <name type="scientific">Setaria italica</name>
    <name type="common">Foxtail millet</name>
    <name type="synonym">Panicum italicum</name>
    <dbReference type="NCBI Taxonomy" id="4555"/>
    <lineage>
        <taxon>Eukaryota</taxon>
        <taxon>Viridiplantae</taxon>
        <taxon>Streptophyta</taxon>
        <taxon>Embryophyta</taxon>
        <taxon>Tracheophyta</taxon>
        <taxon>Spermatophyta</taxon>
        <taxon>Magnoliopsida</taxon>
        <taxon>Liliopsida</taxon>
        <taxon>Poales</taxon>
        <taxon>Poaceae</taxon>
        <taxon>PACMAD clade</taxon>
        <taxon>Panicoideae</taxon>
        <taxon>Panicodae</taxon>
        <taxon>Paniceae</taxon>
        <taxon>Cenchrinae</taxon>
        <taxon>Setaria</taxon>
    </lineage>
</organism>
<accession>K3XP82</accession>
<reference evidence="2" key="1">
    <citation type="journal article" date="2012" name="Nat. Biotechnol.">
        <title>Reference genome sequence of the model plant Setaria.</title>
        <authorList>
            <person name="Bennetzen J.L."/>
            <person name="Schmutz J."/>
            <person name="Wang H."/>
            <person name="Percifield R."/>
            <person name="Hawkins J."/>
            <person name="Pontaroli A.C."/>
            <person name="Estep M."/>
            <person name="Feng L."/>
            <person name="Vaughn J.N."/>
            <person name="Grimwood J."/>
            <person name="Jenkins J."/>
            <person name="Barry K."/>
            <person name="Lindquist E."/>
            <person name="Hellsten U."/>
            <person name="Deshpande S."/>
            <person name="Wang X."/>
            <person name="Wu X."/>
            <person name="Mitros T."/>
            <person name="Triplett J."/>
            <person name="Yang X."/>
            <person name="Ye C.Y."/>
            <person name="Mauro-Herrera M."/>
            <person name="Wang L."/>
            <person name="Li P."/>
            <person name="Sharma M."/>
            <person name="Sharma R."/>
            <person name="Ronald P.C."/>
            <person name="Panaud O."/>
            <person name="Kellogg E.A."/>
            <person name="Brutnell T.P."/>
            <person name="Doust A.N."/>
            <person name="Tuskan G.A."/>
            <person name="Rokhsar D."/>
            <person name="Devos K.M."/>
        </authorList>
    </citation>
    <scope>NUCLEOTIDE SEQUENCE [LARGE SCALE GENOMIC DNA]</scope>
    <source>
        <strain evidence="2">cv. Yugu1</strain>
    </source>
</reference>
<dbReference type="HOGENOM" id="CLU_3072285_0_0_1"/>
<dbReference type="AlphaFoldDB" id="K3XP82"/>